<evidence type="ECO:0000313" key="3">
    <source>
        <dbReference type="Proteomes" id="UP001207654"/>
    </source>
</evidence>
<dbReference type="Proteomes" id="UP001207654">
    <property type="component" value="Unassembled WGS sequence"/>
</dbReference>
<dbReference type="Gene3D" id="3.40.50.300">
    <property type="entry name" value="P-loop containing nucleotide triphosphate hydrolases"/>
    <property type="match status" value="2"/>
</dbReference>
<gene>
    <name evidence="2" type="ORF">OV287_18450</name>
</gene>
<dbReference type="EMBL" id="JAPNKA010000001">
    <property type="protein sequence ID" value="MCY1076461.1"/>
    <property type="molecule type" value="Genomic_DNA"/>
</dbReference>
<dbReference type="Pfam" id="PF13304">
    <property type="entry name" value="AAA_21"/>
    <property type="match status" value="1"/>
</dbReference>
<evidence type="ECO:0000313" key="2">
    <source>
        <dbReference type="EMBL" id="MCY1076461.1"/>
    </source>
</evidence>
<dbReference type="InterPro" id="IPR051396">
    <property type="entry name" value="Bact_Antivir_Def_Nuclease"/>
</dbReference>
<comment type="caution">
    <text evidence="2">The sequence shown here is derived from an EMBL/GenBank/DDBJ whole genome shotgun (WGS) entry which is preliminary data.</text>
</comment>
<accession>A0ABT4A528</accession>
<reference evidence="2 3" key="1">
    <citation type="submission" date="2022-11" db="EMBL/GenBank/DDBJ databases">
        <title>Minimal conservation of predation-associated metabolite biosynthetic gene clusters underscores biosynthetic potential of Myxococcota including descriptions for ten novel species: Archangium lansinium sp. nov., Myxococcus landrumus sp. nov., Nannocystis bai.</title>
        <authorList>
            <person name="Ahearne A."/>
            <person name="Stevens C."/>
            <person name="Phillips K."/>
        </authorList>
    </citation>
    <scope>NUCLEOTIDE SEQUENCE [LARGE SCALE GENOMIC DNA]</scope>
    <source>
        <strain evidence="2 3">MIWBW</strain>
    </source>
</reference>
<dbReference type="SUPFAM" id="SSF52540">
    <property type="entry name" value="P-loop containing nucleoside triphosphate hydrolases"/>
    <property type="match status" value="1"/>
</dbReference>
<evidence type="ECO:0000259" key="1">
    <source>
        <dbReference type="Pfam" id="PF13304"/>
    </source>
</evidence>
<protein>
    <submittedName>
        <fullName evidence="2">AAA family ATPase</fullName>
    </submittedName>
</protein>
<proteinExistence type="predicted"/>
<dbReference type="InterPro" id="IPR003959">
    <property type="entry name" value="ATPase_AAA_core"/>
</dbReference>
<dbReference type="InterPro" id="IPR027417">
    <property type="entry name" value="P-loop_NTPase"/>
</dbReference>
<dbReference type="PANTHER" id="PTHR43581">
    <property type="entry name" value="ATP/GTP PHOSPHATASE"/>
    <property type="match status" value="1"/>
</dbReference>
<feature type="domain" description="ATPase AAA-type core" evidence="1">
    <location>
        <begin position="31"/>
        <end position="346"/>
    </location>
</feature>
<dbReference type="RefSeq" id="WP_267535349.1">
    <property type="nucleotide sequence ID" value="NZ_JAPNKA010000001.1"/>
</dbReference>
<sequence length="446" mass="49816">MYLHELKVANLKLIRDMTIPFLHEGKPRPWTVFVGENGLCKTSLLRAIALAATGPERGNQLGAAFIATMPDKRQDDALVTIEATFGFSESLHGQRTYPGLEGLKPARPPRLSSRLTTSARVGVLRGSSHYLDDSGAQLSSPALALIDPLQEARATGLHMWFVAGYGVSRNIPQPLSTSGRVYVAELDRLQSLFDGPPLIATDFVSRFEPETARTFGAELRRAFVEHELLPDVKDLLLMGRGGISDPKTLVAANRFTMKLPSGEELRIPALWMSHGYQSTIAWIADLVGQVWSEAGGPIPLDEIEGLVLIDEIDLHLHPTWQRGLIRSLRHALPRVQFVATTHSPMVLPGLESHEIFILEQEDDGSVRWNQSTQQPRLLTGGEIYERFFDIRSVYPDEHAQKLHRYLRLASDEYRSDDDDGEMVKLRAWLQDEGVPVAYEPVPRRQA</sequence>
<organism evidence="2 3">
    <name type="scientific">Archangium lansingense</name>
    <dbReference type="NCBI Taxonomy" id="2995310"/>
    <lineage>
        <taxon>Bacteria</taxon>
        <taxon>Pseudomonadati</taxon>
        <taxon>Myxococcota</taxon>
        <taxon>Myxococcia</taxon>
        <taxon>Myxococcales</taxon>
        <taxon>Cystobacterineae</taxon>
        <taxon>Archangiaceae</taxon>
        <taxon>Archangium</taxon>
    </lineage>
</organism>
<keyword evidence="3" id="KW-1185">Reference proteome</keyword>
<dbReference type="PANTHER" id="PTHR43581:SF2">
    <property type="entry name" value="EXCINUCLEASE ATPASE SUBUNIT"/>
    <property type="match status" value="1"/>
</dbReference>
<name>A0ABT4A528_9BACT</name>